<feature type="region of interest" description="Disordered" evidence="1">
    <location>
        <begin position="1"/>
        <end position="83"/>
    </location>
</feature>
<name>A0A4Z2F434_9TELE</name>
<gene>
    <name evidence="2" type="ORF">EYF80_053908</name>
</gene>
<feature type="compositionally biased region" description="Polar residues" evidence="1">
    <location>
        <begin position="28"/>
        <end position="38"/>
    </location>
</feature>
<comment type="caution">
    <text evidence="2">The sequence shown here is derived from an EMBL/GenBank/DDBJ whole genome shotgun (WGS) entry which is preliminary data.</text>
</comment>
<evidence type="ECO:0000313" key="3">
    <source>
        <dbReference type="Proteomes" id="UP000314294"/>
    </source>
</evidence>
<feature type="compositionally biased region" description="Basic and acidic residues" evidence="1">
    <location>
        <begin position="1"/>
        <end position="23"/>
    </location>
</feature>
<accession>A0A4Z2F434</accession>
<evidence type="ECO:0000313" key="2">
    <source>
        <dbReference type="EMBL" id="TNN35927.1"/>
    </source>
</evidence>
<keyword evidence="3" id="KW-1185">Reference proteome</keyword>
<dbReference type="AlphaFoldDB" id="A0A4Z2F434"/>
<evidence type="ECO:0000256" key="1">
    <source>
        <dbReference type="SAM" id="MobiDB-lite"/>
    </source>
</evidence>
<feature type="compositionally biased region" description="Polar residues" evidence="1">
    <location>
        <begin position="50"/>
        <end position="69"/>
    </location>
</feature>
<organism evidence="2 3">
    <name type="scientific">Liparis tanakae</name>
    <name type="common">Tanaka's snailfish</name>
    <dbReference type="NCBI Taxonomy" id="230148"/>
    <lineage>
        <taxon>Eukaryota</taxon>
        <taxon>Metazoa</taxon>
        <taxon>Chordata</taxon>
        <taxon>Craniata</taxon>
        <taxon>Vertebrata</taxon>
        <taxon>Euteleostomi</taxon>
        <taxon>Actinopterygii</taxon>
        <taxon>Neopterygii</taxon>
        <taxon>Teleostei</taxon>
        <taxon>Neoteleostei</taxon>
        <taxon>Acanthomorphata</taxon>
        <taxon>Eupercaria</taxon>
        <taxon>Perciformes</taxon>
        <taxon>Cottioidei</taxon>
        <taxon>Cottales</taxon>
        <taxon>Liparidae</taxon>
        <taxon>Liparis</taxon>
    </lineage>
</organism>
<sequence length="128" mass="13952">MTPDGRQQRENRVTKETSLKIEEASGASRGSSQTSAICSESAVRVGRLVSSPSGSALATPTRPRLSTRTVARAEREPPDSSHVSAVWETPLARAEFLHVEAHVGGWRRVEAVRERGVDNEVHSHSEEL</sequence>
<dbReference type="Proteomes" id="UP000314294">
    <property type="component" value="Unassembled WGS sequence"/>
</dbReference>
<protein>
    <submittedName>
        <fullName evidence="2">Uncharacterized protein</fullName>
    </submittedName>
</protein>
<proteinExistence type="predicted"/>
<reference evidence="2 3" key="1">
    <citation type="submission" date="2019-03" db="EMBL/GenBank/DDBJ databases">
        <title>First draft genome of Liparis tanakae, snailfish: a comprehensive survey of snailfish specific genes.</title>
        <authorList>
            <person name="Kim W."/>
            <person name="Song I."/>
            <person name="Jeong J.-H."/>
            <person name="Kim D."/>
            <person name="Kim S."/>
            <person name="Ryu S."/>
            <person name="Song J.Y."/>
            <person name="Lee S.K."/>
        </authorList>
    </citation>
    <scope>NUCLEOTIDE SEQUENCE [LARGE SCALE GENOMIC DNA]</scope>
    <source>
        <tissue evidence="2">Muscle</tissue>
    </source>
</reference>
<dbReference type="EMBL" id="SRLO01001684">
    <property type="protein sequence ID" value="TNN35927.1"/>
    <property type="molecule type" value="Genomic_DNA"/>
</dbReference>